<name>A0A3D8PYU3_9BACI</name>
<dbReference type="EMBL" id="PIOD01000004">
    <property type="protein sequence ID" value="RDW20972.1"/>
    <property type="molecule type" value="Genomic_DNA"/>
</dbReference>
<dbReference type="Proteomes" id="UP000256520">
    <property type="component" value="Unassembled WGS sequence"/>
</dbReference>
<dbReference type="Pfam" id="PF11518">
    <property type="entry name" value="DUF3221"/>
    <property type="match status" value="1"/>
</dbReference>
<reference evidence="3" key="1">
    <citation type="submission" date="2017-11" db="EMBL/GenBank/DDBJ databases">
        <authorList>
            <person name="Zhu W."/>
        </authorList>
    </citation>
    <scope>NUCLEOTIDE SEQUENCE [LARGE SCALE GENOMIC DNA]</scope>
    <source>
        <strain evidence="3">CAU 1051</strain>
    </source>
</reference>
<accession>A0A3D8PYU3</accession>
<comment type="caution">
    <text evidence="2">The sequence shown here is derived from an EMBL/GenBank/DDBJ whole genome shotgun (WGS) entry which is preliminary data.</text>
</comment>
<dbReference type="RefSeq" id="WP_115748469.1">
    <property type="nucleotide sequence ID" value="NZ_PIOD01000004.1"/>
</dbReference>
<evidence type="ECO:0000313" key="2">
    <source>
        <dbReference type="EMBL" id="RDW20972.1"/>
    </source>
</evidence>
<dbReference type="InterPro" id="IPR012340">
    <property type="entry name" value="NA-bd_OB-fold"/>
</dbReference>
<dbReference type="OrthoDB" id="2603210at2"/>
<dbReference type="AlphaFoldDB" id="A0A3D8PYU3"/>
<dbReference type="Gene3D" id="2.40.50.140">
    <property type="entry name" value="Nucleic acid-binding proteins"/>
    <property type="match status" value="1"/>
</dbReference>
<organism evidence="2 3">
    <name type="scientific">Oceanobacillus chungangensis</name>
    <dbReference type="NCBI Taxonomy" id="1229152"/>
    <lineage>
        <taxon>Bacteria</taxon>
        <taxon>Bacillati</taxon>
        <taxon>Bacillota</taxon>
        <taxon>Bacilli</taxon>
        <taxon>Bacillales</taxon>
        <taxon>Bacillaceae</taxon>
        <taxon>Oceanobacillus</taxon>
    </lineage>
</organism>
<protein>
    <recommendedName>
        <fullName evidence="4">DUF3221 domain-containing protein</fullName>
    </recommendedName>
</protein>
<proteinExistence type="predicted"/>
<keyword evidence="3" id="KW-1185">Reference proteome</keyword>
<feature type="signal peptide" evidence="1">
    <location>
        <begin position="1"/>
        <end position="22"/>
    </location>
</feature>
<evidence type="ECO:0008006" key="4">
    <source>
        <dbReference type="Google" id="ProtNLM"/>
    </source>
</evidence>
<evidence type="ECO:0000313" key="3">
    <source>
        <dbReference type="Proteomes" id="UP000256520"/>
    </source>
</evidence>
<keyword evidence="1" id="KW-0732">Signal</keyword>
<dbReference type="PROSITE" id="PS51257">
    <property type="entry name" value="PROKAR_LIPOPROTEIN"/>
    <property type="match status" value="1"/>
</dbReference>
<dbReference type="InterPro" id="IPR021598">
    <property type="entry name" value="DUF3221"/>
</dbReference>
<feature type="chain" id="PRO_5039210645" description="DUF3221 domain-containing protein" evidence="1">
    <location>
        <begin position="23"/>
        <end position="171"/>
    </location>
</feature>
<sequence length="171" mass="18854">MSNKIIYLAGFLFLILVGCSNGDTVDYSGEPGITGYVIDKIEESILIVNPEAVDFSETGGKEEFYDAVWANNSPEDIKVGDQVNVWFDAGVQESYPGQASVGKIEIIPSSTSEGATLSDNEALNKAITAMTLKNKLFTVRSIVYDSDKERWTIIVKNIETYEEHTVQVEDK</sequence>
<gene>
    <name evidence="2" type="ORF">CWR45_03750</name>
</gene>
<evidence type="ECO:0000256" key="1">
    <source>
        <dbReference type="SAM" id="SignalP"/>
    </source>
</evidence>